<feature type="domain" description="Methyltransferase regulatory" evidence="2">
    <location>
        <begin position="219"/>
        <end position="304"/>
    </location>
</feature>
<dbReference type="InterPro" id="IPR013217">
    <property type="entry name" value="Methyltransf_12"/>
</dbReference>
<dbReference type="CDD" id="cd02440">
    <property type="entry name" value="AdoMet_MTases"/>
    <property type="match status" value="1"/>
</dbReference>
<dbReference type="RefSeq" id="WP_106870412.1">
    <property type="nucleotide sequence ID" value="NZ_CP053841.1"/>
</dbReference>
<dbReference type="Gene3D" id="3.40.50.150">
    <property type="entry name" value="Vaccinia Virus protein VP39"/>
    <property type="match status" value="1"/>
</dbReference>
<comment type="caution">
    <text evidence="3">The sequence shown here is derived from an EMBL/GenBank/DDBJ whole genome shotgun (WGS) entry which is preliminary data.</text>
</comment>
<protein>
    <submittedName>
        <fullName evidence="3">Methyltransferase</fullName>
    </submittedName>
</protein>
<evidence type="ECO:0000259" key="2">
    <source>
        <dbReference type="Pfam" id="PF10119"/>
    </source>
</evidence>
<dbReference type="EMBL" id="PDHH01000002">
    <property type="protein sequence ID" value="PSM52680.1"/>
    <property type="molecule type" value="Genomic_DNA"/>
</dbReference>
<evidence type="ECO:0000259" key="1">
    <source>
        <dbReference type="Pfam" id="PF08242"/>
    </source>
</evidence>
<dbReference type="PANTHER" id="PTHR43667">
    <property type="entry name" value="CYCLOPROPANE-FATTY-ACYL-PHOSPHOLIPID SYNTHASE"/>
    <property type="match status" value="1"/>
</dbReference>
<dbReference type="InterPro" id="IPR050723">
    <property type="entry name" value="CFA/CMAS"/>
</dbReference>
<accession>A0A2P8R2F3</accession>
<name>A0A2P8R2F3_9BACT</name>
<evidence type="ECO:0000313" key="3">
    <source>
        <dbReference type="EMBL" id="PSM52680.1"/>
    </source>
</evidence>
<organism evidence="3 4">
    <name type="scientific">Campylobacter blaseri</name>
    <dbReference type="NCBI Taxonomy" id="2042961"/>
    <lineage>
        <taxon>Bacteria</taxon>
        <taxon>Pseudomonadati</taxon>
        <taxon>Campylobacterota</taxon>
        <taxon>Epsilonproteobacteria</taxon>
        <taxon>Campylobacterales</taxon>
        <taxon>Campylobacteraceae</taxon>
        <taxon>Campylobacter</taxon>
    </lineage>
</organism>
<dbReference type="InterPro" id="IPR018773">
    <property type="entry name" value="MeTrfase_reg_dom_prd"/>
</dbReference>
<reference evidence="4" key="1">
    <citation type="submission" date="2017-10" db="EMBL/GenBank/DDBJ databases">
        <title>Campylobacter species from seals.</title>
        <authorList>
            <person name="Gilbert M.J."/>
            <person name="Zomer A.L."/>
            <person name="Timmerman A.J."/>
            <person name="Duim B."/>
            <person name="Wagenaar J.A."/>
        </authorList>
    </citation>
    <scope>NUCLEOTIDE SEQUENCE [LARGE SCALE GENOMIC DNA]</scope>
    <source>
        <strain evidence="4">17S00004-5</strain>
    </source>
</reference>
<dbReference type="SUPFAM" id="SSF53335">
    <property type="entry name" value="S-adenosyl-L-methionine-dependent methyltransferases"/>
    <property type="match status" value="1"/>
</dbReference>
<dbReference type="PANTHER" id="PTHR43667:SF2">
    <property type="entry name" value="FATTY ACID C-METHYL TRANSFERASE"/>
    <property type="match status" value="1"/>
</dbReference>
<keyword evidence="3" id="KW-0489">Methyltransferase</keyword>
<dbReference type="GO" id="GO:0032259">
    <property type="term" value="P:methylation"/>
    <property type="evidence" value="ECO:0007669"/>
    <property type="project" value="UniProtKB-KW"/>
</dbReference>
<sequence>MIKNKTSEKSYDEIPYPSKSFALTQPDHLNAVLQLFGFFAEKISSARVLEIGCSFGGNIIPFSIANPNSYVVGIDLSGVQIEAGQNIVNFLGLKNLNLYQKNILDYNNEFGFFDYIICHGVFSWVNKEVQNKILEVIKNSLSPNGVACISYNTYPGWKNMDILRDIMTFRADLLKKNGQNIDNSNIVSYGKGAIEFLRNYSYLNETLKDMAKNVLEKSNYYIYHEYYEEVNQPIYLYEFNNMLSKKGLSHICDSEISKTIPLYQHENINMEEALSNECGDDSIAKEQYYDFIYNRQFRTSIITHINNKNNIGISKNFKIKNLENINIKNSRNFDYVYKEIQEYLEKIYPNTITIKELKERFSTNKNIYLEVLDLIHNKQVSIHSEKFILKKEEKPKIKSSWLKYIKYHIKTENPVISFSTKWGANYEFSDLELNTLLLFDGTRTDKDIFDILKTKFNNKEITINKENLTDVQANNELNSFILNLRKIVEIHGFNQ</sequence>
<keyword evidence="4" id="KW-1185">Reference proteome</keyword>
<dbReference type="Pfam" id="PF10119">
    <property type="entry name" value="MethyTransf_Reg"/>
    <property type="match status" value="1"/>
</dbReference>
<dbReference type="Proteomes" id="UP000240535">
    <property type="component" value="Unassembled WGS sequence"/>
</dbReference>
<proteinExistence type="predicted"/>
<evidence type="ECO:0000313" key="4">
    <source>
        <dbReference type="Proteomes" id="UP000240535"/>
    </source>
</evidence>
<gene>
    <name evidence="3" type="ORF">CQ405_02815</name>
</gene>
<dbReference type="AlphaFoldDB" id="A0A2P8R2F3"/>
<keyword evidence="3" id="KW-0808">Transferase</keyword>
<dbReference type="Pfam" id="PF08242">
    <property type="entry name" value="Methyltransf_12"/>
    <property type="match status" value="1"/>
</dbReference>
<dbReference type="OrthoDB" id="323463at2"/>
<dbReference type="GO" id="GO:0008168">
    <property type="term" value="F:methyltransferase activity"/>
    <property type="evidence" value="ECO:0007669"/>
    <property type="project" value="UniProtKB-KW"/>
</dbReference>
<dbReference type="InterPro" id="IPR029063">
    <property type="entry name" value="SAM-dependent_MTases_sf"/>
</dbReference>
<feature type="domain" description="Methyltransferase type 12" evidence="1">
    <location>
        <begin position="49"/>
        <end position="146"/>
    </location>
</feature>